<dbReference type="NCBIfam" id="TIGR03590">
    <property type="entry name" value="PseG"/>
    <property type="match status" value="1"/>
</dbReference>
<dbReference type="SUPFAM" id="SSF53756">
    <property type="entry name" value="UDP-Glycosyltransferase/glycogen phosphorylase"/>
    <property type="match status" value="1"/>
</dbReference>
<reference evidence="3" key="1">
    <citation type="journal article" date="2019" name="Int. J. Syst. Evol. Microbiol.">
        <title>The Global Catalogue of Microorganisms (GCM) 10K type strain sequencing project: providing services to taxonomists for standard genome sequencing and annotation.</title>
        <authorList>
            <consortium name="The Broad Institute Genomics Platform"/>
            <consortium name="The Broad Institute Genome Sequencing Center for Infectious Disease"/>
            <person name="Wu L."/>
            <person name="Ma J."/>
        </authorList>
    </citation>
    <scope>NUCLEOTIDE SEQUENCE [LARGE SCALE GENOMIC DNA]</scope>
    <source>
        <strain evidence="3">CCUG 59778</strain>
    </source>
</reference>
<dbReference type="InterPro" id="IPR016181">
    <property type="entry name" value="Acyl_CoA_acyltransferase"/>
</dbReference>
<dbReference type="InterPro" id="IPR000182">
    <property type="entry name" value="GNAT_dom"/>
</dbReference>
<evidence type="ECO:0000259" key="1">
    <source>
        <dbReference type="PROSITE" id="PS51186"/>
    </source>
</evidence>
<proteinExistence type="predicted"/>
<feature type="domain" description="N-acetyltransferase" evidence="1">
    <location>
        <begin position="334"/>
        <end position="483"/>
    </location>
</feature>
<protein>
    <submittedName>
        <fullName evidence="2">UDP-2,4-diacetamido-2,4, 6-trideoxy-beta-L-altropyranose hydrolase</fullName>
        <ecNumber evidence="2">3.6.1.57</ecNumber>
    </submittedName>
</protein>
<dbReference type="EMBL" id="JBHSEC010000006">
    <property type="protein sequence ID" value="MFC4409983.1"/>
    <property type="molecule type" value="Genomic_DNA"/>
</dbReference>
<dbReference type="Gene3D" id="3.40.50.11190">
    <property type="match status" value="1"/>
</dbReference>
<dbReference type="GO" id="GO:0016787">
    <property type="term" value="F:hydrolase activity"/>
    <property type="evidence" value="ECO:0007669"/>
    <property type="project" value="UniProtKB-KW"/>
</dbReference>
<dbReference type="Proteomes" id="UP001595817">
    <property type="component" value="Unassembled WGS sequence"/>
</dbReference>
<keyword evidence="3" id="KW-1185">Reference proteome</keyword>
<evidence type="ECO:0000313" key="3">
    <source>
        <dbReference type="Proteomes" id="UP001595817"/>
    </source>
</evidence>
<dbReference type="SUPFAM" id="SSF55729">
    <property type="entry name" value="Acyl-CoA N-acyltransferases (Nat)"/>
    <property type="match status" value="1"/>
</dbReference>
<evidence type="ECO:0000313" key="2">
    <source>
        <dbReference type="EMBL" id="MFC4409983.1"/>
    </source>
</evidence>
<dbReference type="RefSeq" id="WP_378153321.1">
    <property type="nucleotide sequence ID" value="NZ_JBHSEC010000006.1"/>
</dbReference>
<name>A0ABV8X3V6_9LACT</name>
<dbReference type="EC" id="3.6.1.57" evidence="2"/>
<sequence length="483" mass="55430">MRALIFTEGGSQIGLGHISRCCSLYDELEGRGIEAEFIINGDKEKFEIIEKKKNMVVNWLSKDFLTNYIKHNDFCIVDSYLAREEIYQVISSLAKKALFIDDIGRIKYPKGIVVNPSLGTKSIKYSNVDTNCYLLGAKYIILRSPFVQVERQEIKSQVKEVLITLGGSDIHNLTPVILNELSSKFSEVIFNVVIGNSFDNIEEIKSFSSKNIIFHENVTAEEMKSIMLSSDFAITAAGQTIYELIATQTPFIPIKVIENQHFNILALKELNLVDVALEYNDPFFKEKLICEIENIVRVSNRINLTEKYERVIDGLGSKRIIDALLSEEAKEENYFLRKAKSEDVFDVFQLSNEDYVRKYSLNIDKIEWEDHKVWFKNILKSNNHVFYVITDHTDQFLGQLRYKIENDSATISISLFKSITGKGLSKLLVKKSMELIRNERNEIRNIIAYVSNDNVASKKLFESVGFLLRENDSGILKYNYSIS</sequence>
<gene>
    <name evidence="2" type="primary">pseG</name>
    <name evidence="2" type="ORF">ACFOZY_05960</name>
</gene>
<dbReference type="PROSITE" id="PS51186">
    <property type="entry name" value="GNAT"/>
    <property type="match status" value="1"/>
</dbReference>
<dbReference type="Gene3D" id="3.40.50.2000">
    <property type="entry name" value="Glycogen Phosphorylase B"/>
    <property type="match status" value="1"/>
</dbReference>
<dbReference type="Pfam" id="PF13302">
    <property type="entry name" value="Acetyltransf_3"/>
    <property type="match status" value="1"/>
</dbReference>
<keyword evidence="2" id="KW-0378">Hydrolase</keyword>
<dbReference type="Gene3D" id="3.40.630.30">
    <property type="match status" value="1"/>
</dbReference>
<organism evidence="2 3">
    <name type="scientific">Chungangia koreensis</name>
    <dbReference type="NCBI Taxonomy" id="752657"/>
    <lineage>
        <taxon>Bacteria</taxon>
        <taxon>Bacillati</taxon>
        <taxon>Bacillota</taxon>
        <taxon>Bacilli</taxon>
        <taxon>Lactobacillales</taxon>
        <taxon>Chungangia</taxon>
    </lineage>
</organism>
<accession>A0ABV8X3V6</accession>
<dbReference type="InterPro" id="IPR020023">
    <property type="entry name" value="PseG"/>
</dbReference>
<comment type="caution">
    <text evidence="2">The sequence shown here is derived from an EMBL/GenBank/DDBJ whole genome shotgun (WGS) entry which is preliminary data.</text>
</comment>